<keyword evidence="2" id="KW-1185">Reference proteome</keyword>
<gene>
    <name evidence="1" type="ORF">EJB05_54224</name>
</gene>
<reference evidence="1 2" key="1">
    <citation type="journal article" date="2019" name="Sci. Rep.">
        <title>A high-quality genome of Eragrostis curvula grass provides insights into Poaceae evolution and supports new strategies to enhance forage quality.</title>
        <authorList>
            <person name="Carballo J."/>
            <person name="Santos B.A.C.M."/>
            <person name="Zappacosta D."/>
            <person name="Garbus I."/>
            <person name="Selva J.P."/>
            <person name="Gallo C.A."/>
            <person name="Diaz A."/>
            <person name="Albertini E."/>
            <person name="Caccamo M."/>
            <person name="Echenique V."/>
        </authorList>
    </citation>
    <scope>NUCLEOTIDE SEQUENCE [LARGE SCALE GENOMIC DNA]</scope>
    <source>
        <strain evidence="2">cv. Victoria</strain>
        <tissue evidence="1">Leaf</tissue>
    </source>
</reference>
<dbReference type="Proteomes" id="UP000324897">
    <property type="component" value="Unassembled WGS sequence"/>
</dbReference>
<protein>
    <submittedName>
        <fullName evidence="1">Uncharacterized protein</fullName>
    </submittedName>
</protein>
<accession>A0A5J9SN09</accession>
<dbReference type="AlphaFoldDB" id="A0A5J9SN09"/>
<dbReference type="Gramene" id="TVU00363">
    <property type="protein sequence ID" value="TVU00363"/>
    <property type="gene ID" value="EJB05_54224"/>
</dbReference>
<comment type="caution">
    <text evidence="1">The sequence shown here is derived from an EMBL/GenBank/DDBJ whole genome shotgun (WGS) entry which is preliminary data.</text>
</comment>
<evidence type="ECO:0000313" key="2">
    <source>
        <dbReference type="Proteomes" id="UP000324897"/>
    </source>
</evidence>
<feature type="non-terminal residue" evidence="1">
    <location>
        <position position="1"/>
    </location>
</feature>
<organism evidence="1 2">
    <name type="scientific">Eragrostis curvula</name>
    <name type="common">weeping love grass</name>
    <dbReference type="NCBI Taxonomy" id="38414"/>
    <lineage>
        <taxon>Eukaryota</taxon>
        <taxon>Viridiplantae</taxon>
        <taxon>Streptophyta</taxon>
        <taxon>Embryophyta</taxon>
        <taxon>Tracheophyta</taxon>
        <taxon>Spermatophyta</taxon>
        <taxon>Magnoliopsida</taxon>
        <taxon>Liliopsida</taxon>
        <taxon>Poales</taxon>
        <taxon>Poaceae</taxon>
        <taxon>PACMAD clade</taxon>
        <taxon>Chloridoideae</taxon>
        <taxon>Eragrostideae</taxon>
        <taxon>Eragrostidinae</taxon>
        <taxon>Eragrostis</taxon>
    </lineage>
</organism>
<proteinExistence type="predicted"/>
<evidence type="ECO:0000313" key="1">
    <source>
        <dbReference type="EMBL" id="TVU00363.1"/>
    </source>
</evidence>
<dbReference type="EMBL" id="RWGY01000598">
    <property type="protein sequence ID" value="TVU00363.1"/>
    <property type="molecule type" value="Genomic_DNA"/>
</dbReference>
<sequence length="347" mass="37284">MAIKVLDSIVKLSILSQKSYFNMSLKELADWLRSRLAAKEAAVTAATSRGVRQHEEHADGIRPSTSAALLTSTLVVRSSQPPMSALQPMPTLLCTTKAGSLAAAPRCASVSLPLIAVGNKPLLAAVMRSTQIGLLVTAPSHASAHGSTTAAPARKMIHAGQVAEEHTTAPLPAAVRREHASGPRAVHCDSPSPPQVIAGHRKSKQQWTYLRIAPSMGSPELATICCFLVVNAGATLGLRIRKAREQHDVKCVIIMSQIDRSVESQQLEGDLHLKGHGKGTRTPRAWYMVQSWPSPQLEDELSRKEGWRCYGQAFGPWYCSSPGYCSGAVTVAPPFLSPPVRMPACLR</sequence>
<name>A0A5J9SN09_9POAL</name>